<keyword evidence="1" id="KW-0812">Transmembrane</keyword>
<keyword evidence="1" id="KW-0472">Membrane</keyword>
<feature type="transmembrane region" description="Helical" evidence="1">
    <location>
        <begin position="482"/>
        <end position="501"/>
    </location>
</feature>
<feature type="transmembrane region" description="Helical" evidence="1">
    <location>
        <begin position="283"/>
        <end position="306"/>
    </location>
</feature>
<evidence type="ECO:0000313" key="3">
    <source>
        <dbReference type="Proteomes" id="UP000184512"/>
    </source>
</evidence>
<evidence type="ECO:0000256" key="1">
    <source>
        <dbReference type="SAM" id="Phobius"/>
    </source>
</evidence>
<accession>A0A1M6EPG4</accession>
<dbReference type="EMBL" id="FQZG01000018">
    <property type="protein sequence ID" value="SHI87303.1"/>
    <property type="molecule type" value="Genomic_DNA"/>
</dbReference>
<feature type="transmembrane region" description="Helical" evidence="1">
    <location>
        <begin position="428"/>
        <end position="445"/>
    </location>
</feature>
<feature type="transmembrane region" description="Helical" evidence="1">
    <location>
        <begin position="80"/>
        <end position="100"/>
    </location>
</feature>
<dbReference type="Proteomes" id="UP000184512">
    <property type="component" value="Unassembled WGS sequence"/>
</dbReference>
<feature type="transmembrane region" description="Helical" evidence="1">
    <location>
        <begin position="318"/>
        <end position="338"/>
    </location>
</feature>
<keyword evidence="1" id="KW-1133">Transmembrane helix</keyword>
<feature type="transmembrane region" description="Helical" evidence="1">
    <location>
        <begin position="405"/>
        <end position="422"/>
    </location>
</feature>
<dbReference type="AlphaFoldDB" id="A0A1M6EPG4"/>
<feature type="transmembrane region" description="Helical" evidence="1">
    <location>
        <begin position="172"/>
        <end position="193"/>
    </location>
</feature>
<sequence>MKLLRLVDRLLSCGRGAGVAGSEGVRPGVAEAHSAEDAEVPEVPELSANCRRVIDGEADYVLCVDCIAETGKRGARDSGLGVLVSFVVAASAFAFVVTQAPPDWFNGDRDGALVLGALGVLATLMVAMTLALGQTSAQIDEQDAEGIRADGRVVLTRLTNLRRLDGRLGVEFSLTMSAIVFAGAMAGVALRVGGEGERLTLLTLAVLCVGWSGSQLIVVGQNQLRSNSLRAILDEAFTRKIHKRLDGIRASSRWWIIGWSAAWVLTPAVPLFFAHGLQGEWRMAMIGVEVAIFTAVLLFWILPVVASSGVAEAGISRGAPVLMAALLAVVVVSFELMVMARGDSGNAGPWAVLVTVLVHLVLGVALALGAGGVWVLKAVAQRFVGLSEGISEPAASRRGPALREAVLLVVPITLALGAVFIGGGGARFLSIVLVGHFVAVIRMAAFATFSPSRLQRVVVDLSIAAMILVGCGWVLFEFRSTPTAGLFASVLFGASTVLAWFRVAAPEGPIRNELIIAQVRRDKSPASSNRQEPGRKRQVTCGSVGCSNYSAAVHADPA</sequence>
<name>A0A1M6EPG4_9ACTN</name>
<feature type="transmembrane region" description="Helical" evidence="1">
    <location>
        <begin position="199"/>
        <end position="220"/>
    </location>
</feature>
<organism evidence="2 3">
    <name type="scientific">Tessaracoccus bendigoensis DSM 12906</name>
    <dbReference type="NCBI Taxonomy" id="1123357"/>
    <lineage>
        <taxon>Bacteria</taxon>
        <taxon>Bacillati</taxon>
        <taxon>Actinomycetota</taxon>
        <taxon>Actinomycetes</taxon>
        <taxon>Propionibacteriales</taxon>
        <taxon>Propionibacteriaceae</taxon>
        <taxon>Tessaracoccus</taxon>
    </lineage>
</organism>
<keyword evidence="3" id="KW-1185">Reference proteome</keyword>
<feature type="transmembrane region" description="Helical" evidence="1">
    <location>
        <begin position="350"/>
        <end position="376"/>
    </location>
</feature>
<reference evidence="2 3" key="1">
    <citation type="submission" date="2016-11" db="EMBL/GenBank/DDBJ databases">
        <authorList>
            <person name="Jaros S."/>
            <person name="Januszkiewicz K."/>
            <person name="Wedrychowicz H."/>
        </authorList>
    </citation>
    <scope>NUCLEOTIDE SEQUENCE [LARGE SCALE GENOMIC DNA]</scope>
    <source>
        <strain evidence="2 3">DSM 12906</strain>
    </source>
</reference>
<gene>
    <name evidence="2" type="ORF">SAMN02745244_01237</name>
</gene>
<proteinExistence type="predicted"/>
<feature type="transmembrane region" description="Helical" evidence="1">
    <location>
        <begin position="112"/>
        <end position="132"/>
    </location>
</feature>
<protein>
    <submittedName>
        <fullName evidence="2">Uncharacterized protein</fullName>
    </submittedName>
</protein>
<feature type="transmembrane region" description="Helical" evidence="1">
    <location>
        <begin position="254"/>
        <end position="277"/>
    </location>
</feature>
<evidence type="ECO:0000313" key="2">
    <source>
        <dbReference type="EMBL" id="SHI87303.1"/>
    </source>
</evidence>
<feature type="transmembrane region" description="Helical" evidence="1">
    <location>
        <begin position="457"/>
        <end position="476"/>
    </location>
</feature>